<dbReference type="PROSITE" id="PS00678">
    <property type="entry name" value="WD_REPEATS_1"/>
    <property type="match status" value="2"/>
</dbReference>
<dbReference type="InterPro" id="IPR036322">
    <property type="entry name" value="WD40_repeat_dom_sf"/>
</dbReference>
<dbReference type="FunFam" id="2.130.10.10:FF:001300">
    <property type="entry name" value="U4/U6 small nuclear ribonucleoprotein Prp4"/>
    <property type="match status" value="1"/>
</dbReference>
<evidence type="ECO:0000259" key="5">
    <source>
        <dbReference type="SMART" id="SM00500"/>
    </source>
</evidence>
<organism evidence="6 7">
    <name type="scientific">Holothuria leucospilota</name>
    <name type="common">Black long sea cucumber</name>
    <name type="synonym">Mertensiothuria leucospilota</name>
    <dbReference type="NCBI Taxonomy" id="206669"/>
    <lineage>
        <taxon>Eukaryota</taxon>
        <taxon>Metazoa</taxon>
        <taxon>Echinodermata</taxon>
        <taxon>Eleutherozoa</taxon>
        <taxon>Echinozoa</taxon>
        <taxon>Holothuroidea</taxon>
        <taxon>Aspidochirotacea</taxon>
        <taxon>Aspidochirotida</taxon>
        <taxon>Holothuriidae</taxon>
        <taxon>Holothuria</taxon>
    </lineage>
</organism>
<dbReference type="Pfam" id="PF08799">
    <property type="entry name" value="PRP4"/>
    <property type="match status" value="1"/>
</dbReference>
<evidence type="ECO:0000256" key="1">
    <source>
        <dbReference type="ARBA" id="ARBA00022574"/>
    </source>
</evidence>
<dbReference type="EMBL" id="JAIZAY010000007">
    <property type="protein sequence ID" value="KAJ8038980.1"/>
    <property type="molecule type" value="Genomic_DNA"/>
</dbReference>
<name>A0A9Q1C5U5_HOLLE</name>
<sequence length="491" mass="55290">MESRPAKKQKIQYGALDLKMDQGGDVSTDSKNINVSGGETFDLEEHMNERKKVLLAQFEKRKKARQINVTTDDSEVKAQLRQLGEPICLFGEGPAERRERLRHLLADLGEQQSKKEKAEEEERQKKKKEEEETTWYHEGPESLKTARLWIAEYSLPRADKRLEAERIKKNVSESTRNAKRQELHKNLRSLTAIGSQIGDTRPISFCQFSPNSKLLATASWSGLIKLWSVPEFKELKTLTGHSQHVGAVKFHPQATLSLDDSSCCLASCSADGSVKLWSLDSNEPIANIEGHEAKVSRVAYHPSGRFLGTTCFDNSWRLWDIEVQEEILHQEGHSKGVYSIDFQNDGALCVTGGMDAFGRVWDLRTGRCIMFMEGHLKSILAVHFSPNGYQLLSGSEDNTAKVWDLRQGRCLYTIPAHNNLVSGAMFEKNSGDYIITCSYDNTAKVWSNPGWSPLNTLSGHDSKVMALDITQDGQFIATSSYDRTFKLWGVE</sequence>
<accession>A0A9Q1C5U5</accession>
<feature type="region of interest" description="Disordered" evidence="4">
    <location>
        <begin position="106"/>
        <end position="137"/>
    </location>
</feature>
<dbReference type="SUPFAM" id="SSF50978">
    <property type="entry name" value="WD40 repeat-like"/>
    <property type="match status" value="1"/>
</dbReference>
<evidence type="ECO:0000313" key="6">
    <source>
        <dbReference type="EMBL" id="KAJ8038980.1"/>
    </source>
</evidence>
<feature type="repeat" description="WD" evidence="3">
    <location>
        <begin position="372"/>
        <end position="413"/>
    </location>
</feature>
<evidence type="ECO:0000313" key="7">
    <source>
        <dbReference type="Proteomes" id="UP001152320"/>
    </source>
</evidence>
<dbReference type="AlphaFoldDB" id="A0A9Q1C5U5"/>
<reference evidence="6" key="1">
    <citation type="submission" date="2021-10" db="EMBL/GenBank/DDBJ databases">
        <title>Tropical sea cucumber genome reveals ecological adaptation and Cuvierian tubules defense mechanism.</title>
        <authorList>
            <person name="Chen T."/>
        </authorList>
    </citation>
    <scope>NUCLEOTIDE SEQUENCE</scope>
    <source>
        <strain evidence="6">Nanhai2018</strain>
        <tissue evidence="6">Muscle</tissue>
    </source>
</reference>
<dbReference type="Pfam" id="PF00400">
    <property type="entry name" value="WD40"/>
    <property type="match status" value="7"/>
</dbReference>
<keyword evidence="1 3" id="KW-0853">WD repeat</keyword>
<dbReference type="InterPro" id="IPR015943">
    <property type="entry name" value="WD40/YVTN_repeat-like_dom_sf"/>
</dbReference>
<dbReference type="InterPro" id="IPR014906">
    <property type="entry name" value="PRP4-like"/>
</dbReference>
<evidence type="ECO:0000256" key="4">
    <source>
        <dbReference type="SAM" id="MobiDB-lite"/>
    </source>
</evidence>
<dbReference type="FunFam" id="4.10.280.110:FF:000002">
    <property type="entry name" value="U4/U6 small nuclear ribonucleoprotein Prp4"/>
    <property type="match status" value="1"/>
</dbReference>
<keyword evidence="6" id="KW-0687">Ribonucleoprotein</keyword>
<protein>
    <submittedName>
        <fullName evidence="6">U4/U6 small nuclear ribonucleoprotein Prp4</fullName>
    </submittedName>
</protein>
<dbReference type="GO" id="GO:0017070">
    <property type="term" value="F:U6 snRNA binding"/>
    <property type="evidence" value="ECO:0007669"/>
    <property type="project" value="TreeGrafter"/>
</dbReference>
<dbReference type="Gene3D" id="2.130.10.10">
    <property type="entry name" value="YVTN repeat-like/Quinoprotein amine dehydrogenase"/>
    <property type="match status" value="2"/>
</dbReference>
<dbReference type="Gene3D" id="4.10.280.110">
    <property type="entry name" value="Pre-mRNA processing factor 4 domain"/>
    <property type="match status" value="1"/>
</dbReference>
<dbReference type="FunFam" id="2.130.10.10:FF:000411">
    <property type="entry name" value="U4/U6 small nuclear ribonucleoprotein Prp4"/>
    <property type="match status" value="1"/>
</dbReference>
<dbReference type="OrthoDB" id="540662at2759"/>
<feature type="repeat" description="WD" evidence="3">
    <location>
        <begin position="288"/>
        <end position="329"/>
    </location>
</feature>
<feature type="repeat" description="WD" evidence="3">
    <location>
        <begin position="457"/>
        <end position="491"/>
    </location>
</feature>
<dbReference type="GO" id="GO:0030621">
    <property type="term" value="F:U4 snRNA binding"/>
    <property type="evidence" value="ECO:0007669"/>
    <property type="project" value="TreeGrafter"/>
</dbReference>
<keyword evidence="7" id="KW-1185">Reference proteome</keyword>
<dbReference type="PROSITE" id="PS50082">
    <property type="entry name" value="WD_REPEATS_2"/>
    <property type="match status" value="7"/>
</dbReference>
<dbReference type="InterPro" id="IPR001680">
    <property type="entry name" value="WD40_rpt"/>
</dbReference>
<feature type="domain" description="Pre-mRNA processing factor 4 (PRP4)-like" evidence="5">
    <location>
        <begin position="71"/>
        <end position="123"/>
    </location>
</feature>
<feature type="repeat" description="WD" evidence="3">
    <location>
        <begin position="196"/>
        <end position="237"/>
    </location>
</feature>
<dbReference type="SMART" id="SM00320">
    <property type="entry name" value="WD40"/>
    <property type="match status" value="7"/>
</dbReference>
<dbReference type="SMART" id="SM00500">
    <property type="entry name" value="SFM"/>
    <property type="match status" value="1"/>
</dbReference>
<dbReference type="PRINTS" id="PR00320">
    <property type="entry name" value="GPROTEINBRPT"/>
</dbReference>
<dbReference type="PROSITE" id="PS50294">
    <property type="entry name" value="WD_REPEATS_REGION"/>
    <property type="match status" value="4"/>
</dbReference>
<feature type="compositionally biased region" description="Basic and acidic residues" evidence="4">
    <location>
        <begin position="112"/>
        <end position="137"/>
    </location>
</feature>
<evidence type="ECO:0000256" key="3">
    <source>
        <dbReference type="PROSITE-ProRule" id="PRU00221"/>
    </source>
</evidence>
<evidence type="ECO:0000256" key="2">
    <source>
        <dbReference type="ARBA" id="ARBA00022737"/>
    </source>
</evidence>
<dbReference type="InterPro" id="IPR019775">
    <property type="entry name" value="WD40_repeat_CS"/>
</dbReference>
<dbReference type="InterPro" id="IPR020472">
    <property type="entry name" value="WD40_PAC1"/>
</dbReference>
<dbReference type="PANTHER" id="PTHR19846">
    <property type="entry name" value="WD40 REPEAT PROTEIN"/>
    <property type="match status" value="1"/>
</dbReference>
<dbReference type="SUPFAM" id="SSF158230">
    <property type="entry name" value="PRP4-like"/>
    <property type="match status" value="1"/>
</dbReference>
<dbReference type="PANTHER" id="PTHR19846:SF0">
    <property type="entry name" value="PRE-MRNA PROCESSING FACTOR 4"/>
    <property type="match status" value="1"/>
</dbReference>
<feature type="repeat" description="WD" evidence="3">
    <location>
        <begin position="414"/>
        <end position="447"/>
    </location>
</feature>
<dbReference type="GO" id="GO:0000398">
    <property type="term" value="P:mRNA splicing, via spliceosome"/>
    <property type="evidence" value="ECO:0007669"/>
    <property type="project" value="TreeGrafter"/>
</dbReference>
<comment type="caution">
    <text evidence="6">The sequence shown here is derived from an EMBL/GenBank/DDBJ whole genome shotgun (WGS) entry which is preliminary data.</text>
</comment>
<dbReference type="Proteomes" id="UP001152320">
    <property type="component" value="Chromosome 7"/>
</dbReference>
<proteinExistence type="predicted"/>
<dbReference type="GO" id="GO:0046540">
    <property type="term" value="C:U4/U6 x U5 tri-snRNP complex"/>
    <property type="evidence" value="ECO:0007669"/>
    <property type="project" value="TreeGrafter"/>
</dbReference>
<feature type="repeat" description="WD" evidence="3">
    <location>
        <begin position="238"/>
        <end position="287"/>
    </location>
</feature>
<gene>
    <name evidence="6" type="ORF">HOLleu_16554</name>
</gene>
<keyword evidence="2" id="KW-0677">Repeat</keyword>
<feature type="repeat" description="WD" evidence="3">
    <location>
        <begin position="330"/>
        <end position="371"/>
    </location>
</feature>
<dbReference type="CDD" id="cd00200">
    <property type="entry name" value="WD40"/>
    <property type="match status" value="1"/>
</dbReference>
<dbReference type="InterPro" id="IPR036285">
    <property type="entry name" value="PRP4-like_sf"/>
</dbReference>